<dbReference type="GO" id="GO:0005886">
    <property type="term" value="C:plasma membrane"/>
    <property type="evidence" value="ECO:0007669"/>
    <property type="project" value="UniProtKB-SubCell"/>
</dbReference>
<dbReference type="RefSeq" id="WP_106454447.1">
    <property type="nucleotide sequence ID" value="NZ_PXYH01000024.1"/>
</dbReference>
<dbReference type="AlphaFoldDB" id="A0A2P7QJR7"/>
<dbReference type="Proteomes" id="UP000242181">
    <property type="component" value="Unassembled WGS sequence"/>
</dbReference>
<keyword evidence="3 6" id="KW-0812">Transmembrane</keyword>
<keyword evidence="5 6" id="KW-0472">Membrane</keyword>
<dbReference type="InterPro" id="IPR052159">
    <property type="entry name" value="Competence_DNA_uptake"/>
</dbReference>
<evidence type="ECO:0000256" key="2">
    <source>
        <dbReference type="ARBA" id="ARBA00022475"/>
    </source>
</evidence>
<dbReference type="Pfam" id="PF13567">
    <property type="entry name" value="DUF4131"/>
    <property type="match status" value="1"/>
</dbReference>
<feature type="transmembrane region" description="Helical" evidence="6">
    <location>
        <begin position="346"/>
        <end position="368"/>
    </location>
</feature>
<dbReference type="GO" id="GO:0030420">
    <property type="term" value="P:establishment of competence for transformation"/>
    <property type="evidence" value="ECO:0007669"/>
    <property type="project" value="InterPro"/>
</dbReference>
<dbReference type="PANTHER" id="PTHR30619">
    <property type="entry name" value="DNA INTERNALIZATION/COMPETENCE PROTEIN COMEC/REC2"/>
    <property type="match status" value="1"/>
</dbReference>
<proteinExistence type="predicted"/>
<accession>A0A2P7QJR7</accession>
<dbReference type="InterPro" id="IPR035681">
    <property type="entry name" value="ComA-like_MBL"/>
</dbReference>
<dbReference type="Pfam" id="PF00753">
    <property type="entry name" value="Lactamase_B"/>
    <property type="match status" value="1"/>
</dbReference>
<evidence type="ECO:0000256" key="1">
    <source>
        <dbReference type="ARBA" id="ARBA00004651"/>
    </source>
</evidence>
<dbReference type="InterPro" id="IPR001279">
    <property type="entry name" value="Metallo-B-lactamas"/>
</dbReference>
<feature type="transmembrane region" description="Helical" evidence="6">
    <location>
        <begin position="277"/>
        <end position="294"/>
    </location>
</feature>
<sequence>MDKRLFFFCAGVSSLLIWPWLPAREWWLALALLSVVGWRSRPALACFLAGLAWALCFTHWQLGWLQQPGLVGHNQLVVGRVAELQQRQDGSNRLIVSLKSLDGQELSPRPQVLLSWYGDAPPPARGEGFSAITRLYPPHSLANPGTFNSARWLLGQGISARGYLSATLSRQPVPVAPRERLLERFRRATEGLASAPWLLALSFGERGGLSATDWEMLRALGISHLFAISGLHIGLVAGLGVLAGRLLGGRRGGWLAGALLAFGYAWLAGFAVPTQRALVMLLLWLGLAAWGRFWTGRRILLLAMALLLLGMPWLVLNQGFWLSVLAVAALLLLAGGGGWRLLRLQLGLTLLLLPPVMLLFGGVSWLSLLANLVLIPLFSLLLIPLLLLACVLLVLWPALVGPPLALLDLIFSRLMALLHALASGWSPWLALSATSQGLVLLVLLLGLCRLLPGADRLLPAAGYLLLLALWPGPSWEVRVLDVGQGLSVLVTQGQRALLYDTGNRFPSGFNMADAVVLPLLTRLGLERLDYLVISHEDSDHSANRDYLAERLAPAHRWGAWQGSQHCRAGQQARWGALTLRVLWPRQPGGHRNNDSCVLHISDGRRSLLLTGDIEAGAERALLSSGQALAADLLISPHHGSRSSSTVAFIRAVDPALVVHTAGFANRWGFPSAEVSARFRRAGVTQLVTGEEGMIHLVAGPDGWRRQGRGRPGPWYHRLNAWLNEAKPLE</sequence>
<feature type="transmembrane region" description="Helical" evidence="6">
    <location>
        <begin position="403"/>
        <end position="422"/>
    </location>
</feature>
<dbReference type="EMBL" id="PXYH01000024">
    <property type="protein sequence ID" value="PSJ38204.1"/>
    <property type="molecule type" value="Genomic_DNA"/>
</dbReference>
<dbReference type="InterPro" id="IPR036866">
    <property type="entry name" value="RibonucZ/Hydroxyglut_hydro"/>
</dbReference>
<feature type="domain" description="Metallo-beta-lactamase" evidence="7">
    <location>
        <begin position="484"/>
        <end position="662"/>
    </location>
</feature>
<dbReference type="OrthoDB" id="9761531at2"/>
<evidence type="ECO:0000313" key="8">
    <source>
        <dbReference type="EMBL" id="PSJ38204.1"/>
    </source>
</evidence>
<feature type="transmembrane region" description="Helical" evidence="6">
    <location>
        <begin position="374"/>
        <end position="396"/>
    </location>
</feature>
<keyword evidence="9" id="KW-1185">Reference proteome</keyword>
<evidence type="ECO:0000256" key="4">
    <source>
        <dbReference type="ARBA" id="ARBA00022989"/>
    </source>
</evidence>
<evidence type="ECO:0000256" key="3">
    <source>
        <dbReference type="ARBA" id="ARBA00022692"/>
    </source>
</evidence>
<dbReference type="SMART" id="SM00849">
    <property type="entry name" value="Lactamase_B"/>
    <property type="match status" value="1"/>
</dbReference>
<keyword evidence="4 6" id="KW-1133">Transmembrane helix</keyword>
<comment type="subcellular location">
    <subcellularLocation>
        <location evidence="1">Cell membrane</location>
        <topology evidence="1">Multi-pass membrane protein</topology>
    </subcellularLocation>
</comment>
<dbReference type="CDD" id="cd07731">
    <property type="entry name" value="ComA-like_MBL-fold"/>
    <property type="match status" value="1"/>
</dbReference>
<keyword evidence="2" id="KW-1003">Cell membrane</keyword>
<evidence type="ECO:0000256" key="6">
    <source>
        <dbReference type="SAM" id="Phobius"/>
    </source>
</evidence>
<feature type="transmembrane region" description="Helical" evidence="6">
    <location>
        <begin position="321"/>
        <end position="339"/>
    </location>
</feature>
<evidence type="ECO:0000259" key="7">
    <source>
        <dbReference type="SMART" id="SM00849"/>
    </source>
</evidence>
<dbReference type="InterPro" id="IPR004797">
    <property type="entry name" value="Competence_ComEC/Rec2"/>
</dbReference>
<protein>
    <submittedName>
        <fullName evidence="8">DNA internalization-related competence protein ComEC/Rec2</fullName>
    </submittedName>
</protein>
<dbReference type="Gene3D" id="3.60.15.10">
    <property type="entry name" value="Ribonuclease Z/Hydroxyacylglutathione hydrolase-like"/>
    <property type="match status" value="1"/>
</dbReference>
<dbReference type="NCBIfam" id="TIGR00360">
    <property type="entry name" value="ComEC_N-term"/>
    <property type="match status" value="1"/>
</dbReference>
<dbReference type="PANTHER" id="PTHR30619:SF1">
    <property type="entry name" value="RECOMBINATION PROTEIN 2"/>
    <property type="match status" value="1"/>
</dbReference>
<organism evidence="8 9">
    <name type="scientific">Zobellella taiwanensis</name>
    <dbReference type="NCBI Taxonomy" id="347535"/>
    <lineage>
        <taxon>Bacteria</taxon>
        <taxon>Pseudomonadati</taxon>
        <taxon>Pseudomonadota</taxon>
        <taxon>Gammaproteobacteria</taxon>
        <taxon>Aeromonadales</taxon>
        <taxon>Aeromonadaceae</taxon>
        <taxon>Zobellella</taxon>
    </lineage>
</organism>
<reference evidence="8 9" key="1">
    <citation type="submission" date="2018-03" db="EMBL/GenBank/DDBJ databases">
        <title>The draft genome of Zobellella taiwanensis JCM 13381.</title>
        <authorList>
            <person name="Liu L."/>
            <person name="Li L."/>
            <person name="Wang T."/>
            <person name="Zhang X."/>
            <person name="Liang L."/>
        </authorList>
    </citation>
    <scope>NUCLEOTIDE SEQUENCE [LARGE SCALE GENOMIC DNA]</scope>
    <source>
        <strain evidence="8 9">JCM 13381</strain>
    </source>
</reference>
<name>A0A2P7QJR7_9GAMM</name>
<gene>
    <name evidence="8" type="ORF">C7I36_14705</name>
</gene>
<dbReference type="InterPro" id="IPR004477">
    <property type="entry name" value="ComEC_N"/>
</dbReference>
<dbReference type="SUPFAM" id="SSF56281">
    <property type="entry name" value="Metallo-hydrolase/oxidoreductase"/>
    <property type="match status" value="1"/>
</dbReference>
<evidence type="ECO:0000256" key="5">
    <source>
        <dbReference type="ARBA" id="ARBA00023136"/>
    </source>
</evidence>
<feature type="transmembrane region" description="Helical" evidence="6">
    <location>
        <begin position="254"/>
        <end position="271"/>
    </location>
</feature>
<dbReference type="Pfam" id="PF03772">
    <property type="entry name" value="Competence"/>
    <property type="match status" value="1"/>
</dbReference>
<evidence type="ECO:0000313" key="9">
    <source>
        <dbReference type="Proteomes" id="UP000242181"/>
    </source>
</evidence>
<dbReference type="NCBIfam" id="TIGR00361">
    <property type="entry name" value="ComEC_Rec2"/>
    <property type="match status" value="1"/>
</dbReference>
<feature type="transmembrane region" description="Helical" evidence="6">
    <location>
        <begin position="224"/>
        <end position="247"/>
    </location>
</feature>
<comment type="caution">
    <text evidence="8">The sequence shown here is derived from an EMBL/GenBank/DDBJ whole genome shotgun (WGS) entry which is preliminary data.</text>
</comment>
<dbReference type="InterPro" id="IPR025405">
    <property type="entry name" value="DUF4131"/>
</dbReference>
<feature type="transmembrane region" description="Helical" evidence="6">
    <location>
        <begin position="5"/>
        <end position="21"/>
    </location>
</feature>
<feature type="transmembrane region" description="Helical" evidence="6">
    <location>
        <begin position="299"/>
        <end position="315"/>
    </location>
</feature>